<organism evidence="1 2">
    <name type="scientific">Athelia psychrophila</name>
    <dbReference type="NCBI Taxonomy" id="1759441"/>
    <lineage>
        <taxon>Eukaryota</taxon>
        <taxon>Fungi</taxon>
        <taxon>Dikarya</taxon>
        <taxon>Basidiomycota</taxon>
        <taxon>Agaricomycotina</taxon>
        <taxon>Agaricomycetes</taxon>
        <taxon>Agaricomycetidae</taxon>
        <taxon>Atheliales</taxon>
        <taxon>Atheliaceae</taxon>
        <taxon>Athelia</taxon>
    </lineage>
</organism>
<proteinExistence type="predicted"/>
<name>A0A166FCI6_9AGAM</name>
<dbReference type="EMBL" id="KV417591">
    <property type="protein sequence ID" value="KZP16659.1"/>
    <property type="molecule type" value="Genomic_DNA"/>
</dbReference>
<sequence>MYCFPPPYFAAALRACALINAAVGVLTRAKTLPIHGVVIRVLPANFLGASGVGDGLGGGCCEERYGRYGSMRRCGLLVLMMARRKMRLRKEVGSAPVMQCCFAGDQNR</sequence>
<gene>
    <name evidence="1" type="ORF">FIBSPDRAFT_865800</name>
</gene>
<evidence type="ECO:0000313" key="2">
    <source>
        <dbReference type="Proteomes" id="UP000076532"/>
    </source>
</evidence>
<evidence type="ECO:0000313" key="1">
    <source>
        <dbReference type="EMBL" id="KZP16659.1"/>
    </source>
</evidence>
<keyword evidence="2" id="KW-1185">Reference proteome</keyword>
<dbReference type="AlphaFoldDB" id="A0A166FCI6"/>
<protein>
    <submittedName>
        <fullName evidence="1">Uncharacterized protein</fullName>
    </submittedName>
</protein>
<dbReference type="Proteomes" id="UP000076532">
    <property type="component" value="Unassembled WGS sequence"/>
</dbReference>
<reference evidence="1 2" key="1">
    <citation type="journal article" date="2016" name="Mol. Biol. Evol.">
        <title>Comparative Genomics of Early-Diverging Mushroom-Forming Fungi Provides Insights into the Origins of Lignocellulose Decay Capabilities.</title>
        <authorList>
            <person name="Nagy L.G."/>
            <person name="Riley R."/>
            <person name="Tritt A."/>
            <person name="Adam C."/>
            <person name="Daum C."/>
            <person name="Floudas D."/>
            <person name="Sun H."/>
            <person name="Yadav J.S."/>
            <person name="Pangilinan J."/>
            <person name="Larsson K.H."/>
            <person name="Matsuura K."/>
            <person name="Barry K."/>
            <person name="Labutti K."/>
            <person name="Kuo R."/>
            <person name="Ohm R.A."/>
            <person name="Bhattacharya S.S."/>
            <person name="Shirouzu T."/>
            <person name="Yoshinaga Y."/>
            <person name="Martin F.M."/>
            <person name="Grigoriev I.V."/>
            <person name="Hibbett D.S."/>
        </authorList>
    </citation>
    <scope>NUCLEOTIDE SEQUENCE [LARGE SCALE GENOMIC DNA]</scope>
    <source>
        <strain evidence="1 2">CBS 109695</strain>
    </source>
</reference>
<accession>A0A166FCI6</accession>